<protein>
    <submittedName>
        <fullName evidence="1">Uncharacterized protein</fullName>
    </submittedName>
</protein>
<dbReference type="RefSeq" id="WP_235704568.1">
    <property type="nucleotide sequence ID" value="NZ_JAKGBZ010000021.1"/>
</dbReference>
<organism evidence="1 2">
    <name type="scientific">Acidiphilium iwatense</name>
    <dbReference type="NCBI Taxonomy" id="768198"/>
    <lineage>
        <taxon>Bacteria</taxon>
        <taxon>Pseudomonadati</taxon>
        <taxon>Pseudomonadota</taxon>
        <taxon>Alphaproteobacteria</taxon>
        <taxon>Acetobacterales</taxon>
        <taxon>Acidocellaceae</taxon>
        <taxon>Acidiphilium</taxon>
    </lineage>
</organism>
<name>A0ABS9DX74_9PROT</name>
<sequence>MPRYQYVVNEAYFPGGTPLENAKQRLHILRDAIGLLNENNLGSAQRQIVAVGFYNTFYVVFELIMQAKKKSLERIAYEKWKGDRPEDVEEFDSLYRSFRNLMTHQGVLIPPSYTDWGHDDYQDTLFPSTVFPKFMSQTTELGVVVREYNMIEWAIHCMEKVARALSEIEAIVETIKLQRKNEG</sequence>
<keyword evidence="2" id="KW-1185">Reference proteome</keyword>
<comment type="caution">
    <text evidence="1">The sequence shown here is derived from an EMBL/GenBank/DDBJ whole genome shotgun (WGS) entry which is preliminary data.</text>
</comment>
<evidence type="ECO:0000313" key="1">
    <source>
        <dbReference type="EMBL" id="MCF3947344.1"/>
    </source>
</evidence>
<proteinExistence type="predicted"/>
<dbReference type="EMBL" id="JAKGBZ010000021">
    <property type="protein sequence ID" value="MCF3947344.1"/>
    <property type="molecule type" value="Genomic_DNA"/>
</dbReference>
<accession>A0ABS9DX74</accession>
<reference evidence="1 2" key="1">
    <citation type="submission" date="2022-01" db="EMBL/GenBank/DDBJ databases">
        <authorList>
            <person name="Won M."/>
            <person name="Kim S.-J."/>
            <person name="Kwon S.-W."/>
        </authorList>
    </citation>
    <scope>NUCLEOTIDE SEQUENCE [LARGE SCALE GENOMIC DNA]</scope>
    <source>
        <strain evidence="1 2">KCTC 23505</strain>
    </source>
</reference>
<evidence type="ECO:0000313" key="2">
    <source>
        <dbReference type="Proteomes" id="UP001521209"/>
    </source>
</evidence>
<dbReference type="Proteomes" id="UP001521209">
    <property type="component" value="Unassembled WGS sequence"/>
</dbReference>
<gene>
    <name evidence="1" type="ORF">L2A60_11720</name>
</gene>